<dbReference type="EMBL" id="LAZR01006126">
    <property type="protein sequence ID" value="KKM94529.1"/>
    <property type="molecule type" value="Genomic_DNA"/>
</dbReference>
<evidence type="ECO:0000313" key="1">
    <source>
        <dbReference type="EMBL" id="KKM94529.1"/>
    </source>
</evidence>
<dbReference type="Pfam" id="PF05521">
    <property type="entry name" value="Phage_HCP"/>
    <property type="match status" value="1"/>
</dbReference>
<dbReference type="InterPro" id="IPR038666">
    <property type="entry name" value="SSP1_head-tail_sf"/>
</dbReference>
<sequence>MNIESSADAQDEYGEESKVWANEESVFASIQPLRGQELLEFQQINAELTHRIIIRHTSNATVAKRIKFGTRIFDINVVRNIDERNTMQELLCKEKVVL</sequence>
<gene>
    <name evidence="1" type="ORF">LCGC14_1197400</name>
</gene>
<protein>
    <recommendedName>
        <fullName evidence="2">Phage head-tail adaptor</fullName>
    </recommendedName>
</protein>
<dbReference type="InterPro" id="IPR008767">
    <property type="entry name" value="Phage_SPP1_head-tail_adaptor"/>
</dbReference>
<dbReference type="Gene3D" id="2.40.10.270">
    <property type="entry name" value="Bacteriophage SPP1 head-tail adaptor protein"/>
    <property type="match status" value="1"/>
</dbReference>
<accession>A0A0F9LHW5</accession>
<dbReference type="AlphaFoldDB" id="A0A0F9LHW5"/>
<evidence type="ECO:0008006" key="2">
    <source>
        <dbReference type="Google" id="ProtNLM"/>
    </source>
</evidence>
<comment type="caution">
    <text evidence="1">The sequence shown here is derived from an EMBL/GenBank/DDBJ whole genome shotgun (WGS) entry which is preliminary data.</text>
</comment>
<name>A0A0F9LHW5_9ZZZZ</name>
<dbReference type="NCBIfam" id="TIGR01563">
    <property type="entry name" value="gp16_SPP1"/>
    <property type="match status" value="1"/>
</dbReference>
<reference evidence="1" key="1">
    <citation type="journal article" date="2015" name="Nature">
        <title>Complex archaea that bridge the gap between prokaryotes and eukaryotes.</title>
        <authorList>
            <person name="Spang A."/>
            <person name="Saw J.H."/>
            <person name="Jorgensen S.L."/>
            <person name="Zaremba-Niedzwiedzka K."/>
            <person name="Martijn J."/>
            <person name="Lind A.E."/>
            <person name="van Eijk R."/>
            <person name="Schleper C."/>
            <person name="Guy L."/>
            <person name="Ettema T.J."/>
        </authorList>
    </citation>
    <scope>NUCLEOTIDE SEQUENCE</scope>
</reference>
<proteinExistence type="predicted"/>
<organism evidence="1">
    <name type="scientific">marine sediment metagenome</name>
    <dbReference type="NCBI Taxonomy" id="412755"/>
    <lineage>
        <taxon>unclassified sequences</taxon>
        <taxon>metagenomes</taxon>
        <taxon>ecological metagenomes</taxon>
    </lineage>
</organism>